<keyword evidence="2" id="KW-1185">Reference proteome</keyword>
<dbReference type="InParanoid" id="A0A0C3D411"/>
<evidence type="ECO:0000313" key="1">
    <source>
        <dbReference type="EMBL" id="KIM50851.1"/>
    </source>
</evidence>
<dbReference type="EMBL" id="KN822318">
    <property type="protein sequence ID" value="KIM50851.1"/>
    <property type="molecule type" value="Genomic_DNA"/>
</dbReference>
<protein>
    <submittedName>
        <fullName evidence="1">Uncharacterized protein</fullName>
    </submittedName>
</protein>
<name>A0A0C3D411_9AGAM</name>
<evidence type="ECO:0000313" key="2">
    <source>
        <dbReference type="Proteomes" id="UP000053989"/>
    </source>
</evidence>
<gene>
    <name evidence="1" type="ORF">SCLCIDRAFT_751358</name>
</gene>
<organism evidence="1 2">
    <name type="scientific">Scleroderma citrinum Foug A</name>
    <dbReference type="NCBI Taxonomy" id="1036808"/>
    <lineage>
        <taxon>Eukaryota</taxon>
        <taxon>Fungi</taxon>
        <taxon>Dikarya</taxon>
        <taxon>Basidiomycota</taxon>
        <taxon>Agaricomycotina</taxon>
        <taxon>Agaricomycetes</taxon>
        <taxon>Agaricomycetidae</taxon>
        <taxon>Boletales</taxon>
        <taxon>Sclerodermatineae</taxon>
        <taxon>Sclerodermataceae</taxon>
        <taxon>Scleroderma</taxon>
    </lineage>
</organism>
<dbReference type="Proteomes" id="UP000053989">
    <property type="component" value="Unassembled WGS sequence"/>
</dbReference>
<dbReference type="AlphaFoldDB" id="A0A0C3D411"/>
<accession>A0A0C3D411</accession>
<sequence>MSGRHLTPQRSTVKTISKVPSLCTQGIYVLCMPRRITIVCPPARGLFNGQHYWHWI</sequence>
<reference evidence="1 2" key="1">
    <citation type="submission" date="2014-04" db="EMBL/GenBank/DDBJ databases">
        <authorList>
            <consortium name="DOE Joint Genome Institute"/>
            <person name="Kuo A."/>
            <person name="Kohler A."/>
            <person name="Nagy L.G."/>
            <person name="Floudas D."/>
            <person name="Copeland A."/>
            <person name="Barry K.W."/>
            <person name="Cichocki N."/>
            <person name="Veneault-Fourrey C."/>
            <person name="LaButti K."/>
            <person name="Lindquist E.A."/>
            <person name="Lipzen A."/>
            <person name="Lundell T."/>
            <person name="Morin E."/>
            <person name="Murat C."/>
            <person name="Sun H."/>
            <person name="Tunlid A."/>
            <person name="Henrissat B."/>
            <person name="Grigoriev I.V."/>
            <person name="Hibbett D.S."/>
            <person name="Martin F."/>
            <person name="Nordberg H.P."/>
            <person name="Cantor M.N."/>
            <person name="Hua S.X."/>
        </authorList>
    </citation>
    <scope>NUCLEOTIDE SEQUENCE [LARGE SCALE GENOMIC DNA]</scope>
    <source>
        <strain evidence="1 2">Foug A</strain>
    </source>
</reference>
<dbReference type="HOGENOM" id="CLU_3015526_0_0_1"/>
<proteinExistence type="predicted"/>
<reference evidence="2" key="2">
    <citation type="submission" date="2015-01" db="EMBL/GenBank/DDBJ databases">
        <title>Evolutionary Origins and Diversification of the Mycorrhizal Mutualists.</title>
        <authorList>
            <consortium name="DOE Joint Genome Institute"/>
            <consortium name="Mycorrhizal Genomics Consortium"/>
            <person name="Kohler A."/>
            <person name="Kuo A."/>
            <person name="Nagy L.G."/>
            <person name="Floudas D."/>
            <person name="Copeland A."/>
            <person name="Barry K.W."/>
            <person name="Cichocki N."/>
            <person name="Veneault-Fourrey C."/>
            <person name="LaButti K."/>
            <person name="Lindquist E.A."/>
            <person name="Lipzen A."/>
            <person name="Lundell T."/>
            <person name="Morin E."/>
            <person name="Murat C."/>
            <person name="Riley R."/>
            <person name="Ohm R."/>
            <person name="Sun H."/>
            <person name="Tunlid A."/>
            <person name="Henrissat B."/>
            <person name="Grigoriev I.V."/>
            <person name="Hibbett D.S."/>
            <person name="Martin F."/>
        </authorList>
    </citation>
    <scope>NUCLEOTIDE SEQUENCE [LARGE SCALE GENOMIC DNA]</scope>
    <source>
        <strain evidence="2">Foug A</strain>
    </source>
</reference>